<keyword evidence="10" id="KW-1185">Reference proteome</keyword>
<feature type="transmembrane region" description="Helical" evidence="7">
    <location>
        <begin position="279"/>
        <end position="297"/>
    </location>
</feature>
<gene>
    <name evidence="9" type="ORF">JOF46_004325</name>
</gene>
<dbReference type="EMBL" id="JAGIOE010000001">
    <property type="protein sequence ID" value="MBP2376413.1"/>
    <property type="molecule type" value="Genomic_DNA"/>
</dbReference>
<protein>
    <submittedName>
        <fullName evidence="9">MFS family permease</fullName>
    </submittedName>
</protein>
<evidence type="ECO:0000313" key="10">
    <source>
        <dbReference type="Proteomes" id="UP000766570"/>
    </source>
</evidence>
<name>A0ABS4WJU9_9MICC</name>
<feature type="transmembrane region" description="Helical" evidence="7">
    <location>
        <begin position="58"/>
        <end position="82"/>
    </location>
</feature>
<comment type="caution">
    <text evidence="9">The sequence shown here is derived from an EMBL/GenBank/DDBJ whole genome shotgun (WGS) entry which is preliminary data.</text>
</comment>
<feature type="transmembrane region" description="Helical" evidence="7">
    <location>
        <begin position="334"/>
        <end position="354"/>
    </location>
</feature>
<dbReference type="CDD" id="cd17369">
    <property type="entry name" value="MFS_ShiA_like"/>
    <property type="match status" value="1"/>
</dbReference>
<evidence type="ECO:0000259" key="8">
    <source>
        <dbReference type="PROSITE" id="PS50850"/>
    </source>
</evidence>
<dbReference type="RefSeq" id="WP_209911346.1">
    <property type="nucleotide sequence ID" value="NZ_BAAAMI010000012.1"/>
</dbReference>
<keyword evidence="4 7" id="KW-0812">Transmembrane</keyword>
<feature type="transmembrane region" description="Helical" evidence="7">
    <location>
        <begin position="118"/>
        <end position="139"/>
    </location>
</feature>
<dbReference type="Pfam" id="PF07690">
    <property type="entry name" value="MFS_1"/>
    <property type="match status" value="1"/>
</dbReference>
<feature type="domain" description="Major facilitator superfamily (MFS) profile" evidence="8">
    <location>
        <begin position="21"/>
        <end position="425"/>
    </location>
</feature>
<feature type="transmembrane region" description="Helical" evidence="7">
    <location>
        <begin position="21"/>
        <end position="46"/>
    </location>
</feature>
<dbReference type="PROSITE" id="PS50850">
    <property type="entry name" value="MFS"/>
    <property type="match status" value="1"/>
</dbReference>
<dbReference type="Proteomes" id="UP000766570">
    <property type="component" value="Unassembled WGS sequence"/>
</dbReference>
<dbReference type="InterPro" id="IPR020846">
    <property type="entry name" value="MFS_dom"/>
</dbReference>
<feature type="transmembrane region" description="Helical" evidence="7">
    <location>
        <begin position="309"/>
        <end position="328"/>
    </location>
</feature>
<evidence type="ECO:0000256" key="4">
    <source>
        <dbReference type="ARBA" id="ARBA00022692"/>
    </source>
</evidence>
<feature type="transmembrane region" description="Helical" evidence="7">
    <location>
        <begin position="189"/>
        <end position="208"/>
    </location>
</feature>
<feature type="transmembrane region" description="Helical" evidence="7">
    <location>
        <begin position="374"/>
        <end position="397"/>
    </location>
</feature>
<keyword evidence="5 7" id="KW-1133">Transmembrane helix</keyword>
<feature type="transmembrane region" description="Helical" evidence="7">
    <location>
        <begin position="94"/>
        <end position="112"/>
    </location>
</feature>
<dbReference type="PANTHER" id="PTHR43045:SF1">
    <property type="entry name" value="SHIKIMATE TRANSPORTER"/>
    <property type="match status" value="1"/>
</dbReference>
<organism evidence="9 10">
    <name type="scientific">Paeniglutamicibacter psychrophenolicus</name>
    <dbReference type="NCBI Taxonomy" id="257454"/>
    <lineage>
        <taxon>Bacteria</taxon>
        <taxon>Bacillati</taxon>
        <taxon>Actinomycetota</taxon>
        <taxon>Actinomycetes</taxon>
        <taxon>Micrococcales</taxon>
        <taxon>Micrococcaceae</taxon>
        <taxon>Paeniglutamicibacter</taxon>
    </lineage>
</organism>
<comment type="subcellular location">
    <subcellularLocation>
        <location evidence="1">Cell membrane</location>
        <topology evidence="1">Multi-pass membrane protein</topology>
    </subcellularLocation>
</comment>
<feature type="transmembrane region" description="Helical" evidence="7">
    <location>
        <begin position="242"/>
        <end position="267"/>
    </location>
</feature>
<evidence type="ECO:0000256" key="5">
    <source>
        <dbReference type="ARBA" id="ARBA00022989"/>
    </source>
</evidence>
<evidence type="ECO:0000313" key="9">
    <source>
        <dbReference type="EMBL" id="MBP2376413.1"/>
    </source>
</evidence>
<evidence type="ECO:0000256" key="3">
    <source>
        <dbReference type="ARBA" id="ARBA00022475"/>
    </source>
</evidence>
<feature type="transmembrane region" description="Helical" evidence="7">
    <location>
        <begin position="160"/>
        <end position="183"/>
    </location>
</feature>
<feature type="transmembrane region" description="Helical" evidence="7">
    <location>
        <begin position="403"/>
        <end position="420"/>
    </location>
</feature>
<dbReference type="PANTHER" id="PTHR43045">
    <property type="entry name" value="SHIKIMATE TRANSPORTER"/>
    <property type="match status" value="1"/>
</dbReference>
<reference evidence="9 10" key="1">
    <citation type="submission" date="2021-03" db="EMBL/GenBank/DDBJ databases">
        <title>Sequencing the genomes of 1000 actinobacteria strains.</title>
        <authorList>
            <person name="Klenk H.-P."/>
        </authorList>
    </citation>
    <scope>NUCLEOTIDE SEQUENCE [LARGE SCALE GENOMIC DNA]</scope>
    <source>
        <strain evidence="9 10">DSM 15454</strain>
    </source>
</reference>
<sequence>MTTSSLLSRGKPNGTPDAKRVAIGAGAGAAIEVYDFIGFGTAAALYLGPAFFPHSSPLIGTLQAFLTLGVGFVARPFGGIIAGYFGDRIGRKPMLVASLLVMGFMTVIMGLLPTYEQVGALAPILLVFVRVIQGIAFGAEWGGAVLMTYEHAPLDKKGKYTGIMHAGFAVGLLLANLAFLATAPLGNNWSWRIPFLFSAVLIILGLIIRSKLTESPAFEAAVEAGKTAHNPLKDALSNDWRAILLGVAIRVAEPAGYAVAVTFMLSYLKLNGLASNSTVLTAVCVAAAVGIFATPMWGKLTDRVGRKPLFIGAVILGAIMAIPLFLMANTGRPLLIGLVLILAYPVFQNALVAVQGTLLPEMYRPEIRFSGASLAYQLSAVIAGFTPFIASALYLWVGWVGPAVLFMVFCAISGTAVLFVRESWGHNLKAEAKILMDQESRNHEYAEEPTN</sequence>
<accession>A0ABS4WJU9</accession>
<evidence type="ECO:0000256" key="1">
    <source>
        <dbReference type="ARBA" id="ARBA00004651"/>
    </source>
</evidence>
<evidence type="ECO:0000256" key="2">
    <source>
        <dbReference type="ARBA" id="ARBA00022448"/>
    </source>
</evidence>
<dbReference type="SUPFAM" id="SSF103473">
    <property type="entry name" value="MFS general substrate transporter"/>
    <property type="match status" value="1"/>
</dbReference>
<dbReference type="Gene3D" id="1.20.1250.20">
    <property type="entry name" value="MFS general substrate transporter like domains"/>
    <property type="match status" value="2"/>
</dbReference>
<keyword evidence="6 7" id="KW-0472">Membrane</keyword>
<dbReference type="InterPro" id="IPR036259">
    <property type="entry name" value="MFS_trans_sf"/>
</dbReference>
<keyword evidence="3" id="KW-1003">Cell membrane</keyword>
<evidence type="ECO:0000256" key="7">
    <source>
        <dbReference type="SAM" id="Phobius"/>
    </source>
</evidence>
<evidence type="ECO:0000256" key="6">
    <source>
        <dbReference type="ARBA" id="ARBA00023136"/>
    </source>
</evidence>
<proteinExistence type="predicted"/>
<keyword evidence="2" id="KW-0813">Transport</keyword>
<dbReference type="InterPro" id="IPR011701">
    <property type="entry name" value="MFS"/>
</dbReference>